<evidence type="ECO:0000313" key="1">
    <source>
        <dbReference type="EMBL" id="GGB09275.1"/>
    </source>
</evidence>
<accession>A0A916SQZ6</accession>
<dbReference type="Proteomes" id="UP000646478">
    <property type="component" value="Unassembled WGS sequence"/>
</dbReference>
<evidence type="ECO:0000313" key="2">
    <source>
        <dbReference type="Proteomes" id="UP000646478"/>
    </source>
</evidence>
<protein>
    <submittedName>
        <fullName evidence="1">Uncharacterized protein</fullName>
    </submittedName>
</protein>
<gene>
    <name evidence="1" type="ORF">GCM10011491_41560</name>
</gene>
<keyword evidence="2" id="KW-1185">Reference proteome</keyword>
<reference evidence="1" key="2">
    <citation type="submission" date="2020-09" db="EMBL/GenBank/DDBJ databases">
        <authorList>
            <person name="Sun Q."/>
            <person name="Zhou Y."/>
        </authorList>
    </citation>
    <scope>NUCLEOTIDE SEQUENCE</scope>
    <source>
        <strain evidence="1">CGMCC 1.15082</strain>
    </source>
</reference>
<name>A0A916SQZ6_9HYPH</name>
<dbReference type="EMBL" id="BMHH01000026">
    <property type="protein sequence ID" value="GGB09275.1"/>
    <property type="molecule type" value="Genomic_DNA"/>
</dbReference>
<dbReference type="AlphaFoldDB" id="A0A916SQZ6"/>
<organism evidence="1 2">
    <name type="scientific">Brucella endophytica</name>
    <dbReference type="NCBI Taxonomy" id="1963359"/>
    <lineage>
        <taxon>Bacteria</taxon>
        <taxon>Pseudomonadati</taxon>
        <taxon>Pseudomonadota</taxon>
        <taxon>Alphaproteobacteria</taxon>
        <taxon>Hyphomicrobiales</taxon>
        <taxon>Brucellaceae</taxon>
        <taxon>Brucella/Ochrobactrum group</taxon>
        <taxon>Brucella</taxon>
    </lineage>
</organism>
<sequence length="83" mass="9479">MSGPDMYSLAPLTEEQKRQVLEDLATIIRGEELALPWRRVRRLLDHGLIEVTNPVITQESNHSLTITNRGYTTIDVNDYSVAR</sequence>
<proteinExistence type="predicted"/>
<dbReference type="RefSeq" id="WP_188826112.1">
    <property type="nucleotide sequence ID" value="NZ_BMHH01000026.1"/>
</dbReference>
<comment type="caution">
    <text evidence="1">The sequence shown here is derived from an EMBL/GenBank/DDBJ whole genome shotgun (WGS) entry which is preliminary data.</text>
</comment>
<reference evidence="1" key="1">
    <citation type="journal article" date="2014" name="Int. J. Syst. Evol. Microbiol.">
        <title>Complete genome sequence of Corynebacterium casei LMG S-19264T (=DSM 44701T), isolated from a smear-ripened cheese.</title>
        <authorList>
            <consortium name="US DOE Joint Genome Institute (JGI-PGF)"/>
            <person name="Walter F."/>
            <person name="Albersmeier A."/>
            <person name="Kalinowski J."/>
            <person name="Ruckert C."/>
        </authorList>
    </citation>
    <scope>NUCLEOTIDE SEQUENCE</scope>
    <source>
        <strain evidence="1">CGMCC 1.15082</strain>
    </source>
</reference>